<reference evidence="12" key="1">
    <citation type="submission" date="2020-08" db="EMBL/GenBank/DDBJ databases">
        <title>Multicomponent nature underlies the extraordinary mechanical properties of spider dragline silk.</title>
        <authorList>
            <person name="Kono N."/>
            <person name="Nakamura H."/>
            <person name="Mori M."/>
            <person name="Yoshida Y."/>
            <person name="Ohtoshi R."/>
            <person name="Malay A.D."/>
            <person name="Moran D.A.P."/>
            <person name="Tomita M."/>
            <person name="Numata K."/>
            <person name="Arakawa K."/>
        </authorList>
    </citation>
    <scope>NUCLEOTIDE SEQUENCE</scope>
</reference>
<evidence type="ECO:0000256" key="8">
    <source>
        <dbReference type="ARBA" id="ARBA00023136"/>
    </source>
</evidence>
<keyword evidence="13" id="KW-1185">Reference proteome</keyword>
<dbReference type="EMBL" id="BMAV01001121">
    <property type="protein sequence ID" value="GFY38941.1"/>
    <property type="molecule type" value="Genomic_DNA"/>
</dbReference>
<feature type="transmembrane region" description="Helical" evidence="11">
    <location>
        <begin position="139"/>
        <end position="158"/>
    </location>
</feature>
<dbReference type="SUPFAM" id="SSF103473">
    <property type="entry name" value="MFS general substrate transporter"/>
    <property type="match status" value="1"/>
</dbReference>
<comment type="similarity">
    <text evidence="2">Belongs to the major facilitator superfamily. Proton-dependent oligopeptide transporter (POT/PTR) (TC 2.A.17) family.</text>
</comment>
<dbReference type="OrthoDB" id="8904098at2759"/>
<protein>
    <recommendedName>
        <fullName evidence="9">Oligopeptide transporter 1</fullName>
    </recommendedName>
</protein>
<feature type="region of interest" description="Disordered" evidence="10">
    <location>
        <begin position="1"/>
        <end position="39"/>
    </location>
</feature>
<name>A0A8X7BNQ2_9ARAC</name>
<evidence type="ECO:0000313" key="13">
    <source>
        <dbReference type="Proteomes" id="UP000886998"/>
    </source>
</evidence>
<feature type="transmembrane region" description="Helical" evidence="11">
    <location>
        <begin position="218"/>
        <end position="236"/>
    </location>
</feature>
<evidence type="ECO:0000256" key="7">
    <source>
        <dbReference type="ARBA" id="ARBA00022989"/>
    </source>
</evidence>
<dbReference type="PROSITE" id="PS01022">
    <property type="entry name" value="PTR2_1"/>
    <property type="match status" value="1"/>
</dbReference>
<dbReference type="Proteomes" id="UP000886998">
    <property type="component" value="Unassembled WGS sequence"/>
</dbReference>
<evidence type="ECO:0000256" key="5">
    <source>
        <dbReference type="ARBA" id="ARBA00022856"/>
    </source>
</evidence>
<dbReference type="GO" id="GO:0006857">
    <property type="term" value="P:oligopeptide transport"/>
    <property type="evidence" value="ECO:0007669"/>
    <property type="project" value="InterPro"/>
</dbReference>
<dbReference type="PANTHER" id="PTHR11654">
    <property type="entry name" value="OLIGOPEPTIDE TRANSPORTER-RELATED"/>
    <property type="match status" value="1"/>
</dbReference>
<feature type="transmembrane region" description="Helical" evidence="11">
    <location>
        <begin position="111"/>
        <end position="133"/>
    </location>
</feature>
<dbReference type="Pfam" id="PF00854">
    <property type="entry name" value="PTR2"/>
    <property type="match status" value="2"/>
</dbReference>
<evidence type="ECO:0000313" key="12">
    <source>
        <dbReference type="EMBL" id="GFY38941.1"/>
    </source>
</evidence>
<gene>
    <name evidence="12" type="primary">Slc15a2</name>
    <name evidence="12" type="ORF">TNIN_248691</name>
</gene>
<dbReference type="InterPro" id="IPR018456">
    <property type="entry name" value="PTR2_symporter_CS"/>
</dbReference>
<comment type="subcellular location">
    <subcellularLocation>
        <location evidence="1">Membrane</location>
        <topology evidence="1">Multi-pass membrane protein</topology>
    </subcellularLocation>
</comment>
<feature type="transmembrane region" description="Helical" evidence="11">
    <location>
        <begin position="85"/>
        <end position="104"/>
    </location>
</feature>
<evidence type="ECO:0000256" key="10">
    <source>
        <dbReference type="SAM" id="MobiDB-lite"/>
    </source>
</evidence>
<feature type="transmembrane region" description="Helical" evidence="11">
    <location>
        <begin position="376"/>
        <end position="396"/>
    </location>
</feature>
<feature type="transmembrane region" description="Helical" evidence="11">
    <location>
        <begin position="343"/>
        <end position="364"/>
    </location>
</feature>
<feature type="transmembrane region" description="Helical" evidence="11">
    <location>
        <begin position="179"/>
        <end position="198"/>
    </location>
</feature>
<organism evidence="12 13">
    <name type="scientific">Trichonephila inaurata madagascariensis</name>
    <dbReference type="NCBI Taxonomy" id="2747483"/>
    <lineage>
        <taxon>Eukaryota</taxon>
        <taxon>Metazoa</taxon>
        <taxon>Ecdysozoa</taxon>
        <taxon>Arthropoda</taxon>
        <taxon>Chelicerata</taxon>
        <taxon>Arachnida</taxon>
        <taxon>Araneae</taxon>
        <taxon>Araneomorphae</taxon>
        <taxon>Entelegynae</taxon>
        <taxon>Araneoidea</taxon>
        <taxon>Nephilidae</taxon>
        <taxon>Trichonephila</taxon>
        <taxon>Trichonephila inaurata</taxon>
    </lineage>
</organism>
<keyword evidence="8 11" id="KW-0472">Membrane</keyword>
<dbReference type="InterPro" id="IPR036259">
    <property type="entry name" value="MFS_trans_sf"/>
</dbReference>
<evidence type="ECO:0000256" key="2">
    <source>
        <dbReference type="ARBA" id="ARBA00005982"/>
    </source>
</evidence>
<evidence type="ECO:0000256" key="11">
    <source>
        <dbReference type="SAM" id="Phobius"/>
    </source>
</evidence>
<dbReference type="AlphaFoldDB" id="A0A8X7BNQ2"/>
<dbReference type="GO" id="GO:0022857">
    <property type="term" value="F:transmembrane transporter activity"/>
    <property type="evidence" value="ECO:0007669"/>
    <property type="project" value="InterPro"/>
</dbReference>
<keyword evidence="5" id="KW-0571">Peptide transport</keyword>
<evidence type="ECO:0000256" key="4">
    <source>
        <dbReference type="ARBA" id="ARBA00022692"/>
    </source>
</evidence>
<evidence type="ECO:0000256" key="6">
    <source>
        <dbReference type="ARBA" id="ARBA00022927"/>
    </source>
</evidence>
<keyword evidence="3" id="KW-0813">Transport</keyword>
<dbReference type="Gene3D" id="1.20.1250.20">
    <property type="entry name" value="MFS general substrate transporter like domains"/>
    <property type="match status" value="2"/>
</dbReference>
<accession>A0A8X7BNQ2</accession>
<evidence type="ECO:0000256" key="1">
    <source>
        <dbReference type="ARBA" id="ARBA00004141"/>
    </source>
</evidence>
<comment type="caution">
    <text evidence="12">The sequence shown here is derived from an EMBL/GenBank/DDBJ whole genome shotgun (WGS) entry which is preliminary data.</text>
</comment>
<evidence type="ECO:0000256" key="9">
    <source>
        <dbReference type="ARBA" id="ARBA00078114"/>
    </source>
</evidence>
<feature type="transmembrane region" description="Helical" evidence="11">
    <location>
        <begin position="46"/>
        <end position="73"/>
    </location>
</feature>
<dbReference type="FunFam" id="1.20.1250.20:FF:000049">
    <property type="entry name" value="Solute carrier family 15 member 2"/>
    <property type="match status" value="1"/>
</dbReference>
<proteinExistence type="inferred from homology"/>
<sequence length="688" mass="77805">MSDIELPETAEKTKTRSSDDDKESKEKPPEKQPDKEQKRRKYPRGIFFLLGSKVCERFSYFCIRAILTLYIVNKLDYSENNTSKIYHAFQVVIFTSPIVGAIIADAWLGKFWAILSISILYACGNMILAIGAIPNTLTLMRTLSIVGLTIIGFGNGGIKPCVSAFGGDQFKKGQEEMRQHFFALIYFTIKVGSLMATVLSPTLKADVKCFGEVTCFSLAFLISALLSVFALLLFAIGRPFYITKPIEGSVLISVLQCTCNALYNKITKKVGKKEHWLDYADDQYDYALKRDIKRLSGILVIYIPLTLFWALYGQQFSKWVIQASKMDGKLLGGVYIKPDNMQIFNPLLFLIMIPVFDWIIYPLLSKVNLCNTPLKRMTIGGFMCAFSYVITAFIQVKIEAELPRLPPYGEIEILVINNSPCSLEMRSPRVRNLSSFDATTLYLPISKASDWAFVSKDCEVRNVKKSITNLNETFNSMMVTFDDDDGLVIHVTKDTRKKQLTGDSLVRLLFSIDYEFNDEENAAFLIQGPSTLFLFPDKMLRPGKTGMTEYCSLIPGKYKLFLPLNAIDYEEEPIGKFDVETGGSYTVFILQKEARNITAMNTLITVQPNSLHRLWQVPQFIVLTAGEVMFAITGLDFSYSQAPPSLKSVVQAMWYIPYALGNFLVVLLNSITFEKYSYEFFVNLFPSK</sequence>
<dbReference type="InterPro" id="IPR000109">
    <property type="entry name" value="POT_fam"/>
</dbReference>
<keyword evidence="7 11" id="KW-1133">Transmembrane helix</keyword>
<dbReference type="GO" id="GO:0015031">
    <property type="term" value="P:protein transport"/>
    <property type="evidence" value="ECO:0007669"/>
    <property type="project" value="UniProtKB-KW"/>
</dbReference>
<feature type="non-terminal residue" evidence="12">
    <location>
        <position position="688"/>
    </location>
</feature>
<keyword evidence="6" id="KW-0653">Protein transport</keyword>
<feature type="compositionally biased region" description="Basic and acidic residues" evidence="10">
    <location>
        <begin position="9"/>
        <end position="37"/>
    </location>
</feature>
<evidence type="ECO:0000256" key="3">
    <source>
        <dbReference type="ARBA" id="ARBA00022448"/>
    </source>
</evidence>
<feature type="transmembrane region" description="Helical" evidence="11">
    <location>
        <begin position="295"/>
        <end position="312"/>
    </location>
</feature>
<keyword evidence="4 11" id="KW-0812">Transmembrane</keyword>
<dbReference type="GO" id="GO:0016020">
    <property type="term" value="C:membrane"/>
    <property type="evidence" value="ECO:0007669"/>
    <property type="project" value="UniProtKB-SubCell"/>
</dbReference>